<dbReference type="SUPFAM" id="SSF56784">
    <property type="entry name" value="HAD-like"/>
    <property type="match status" value="1"/>
</dbReference>
<name>A0A0A0I7E7_CLONO</name>
<comment type="caution">
    <text evidence="1">The sequence shown here is derived from an EMBL/GenBank/DDBJ whole genome shotgun (WGS) entry which is preliminary data.</text>
</comment>
<dbReference type="GO" id="GO:0016791">
    <property type="term" value="F:phosphatase activity"/>
    <property type="evidence" value="ECO:0007669"/>
    <property type="project" value="TreeGrafter"/>
</dbReference>
<dbReference type="SFLD" id="SFLDS00003">
    <property type="entry name" value="Haloacid_Dehalogenase"/>
    <property type="match status" value="1"/>
</dbReference>
<dbReference type="Gene3D" id="3.30.1240.10">
    <property type="match status" value="1"/>
</dbReference>
<protein>
    <submittedName>
        <fullName evidence="1">Haloacid dehalogenase</fullName>
    </submittedName>
</protein>
<dbReference type="Gene3D" id="3.40.50.1000">
    <property type="entry name" value="HAD superfamily/HAD-like"/>
    <property type="match status" value="1"/>
</dbReference>
<evidence type="ECO:0000313" key="1">
    <source>
        <dbReference type="EMBL" id="KGM96767.1"/>
    </source>
</evidence>
<dbReference type="Pfam" id="PF08282">
    <property type="entry name" value="Hydrolase_3"/>
    <property type="match status" value="1"/>
</dbReference>
<gene>
    <name evidence="1" type="ORF">Z968_05415</name>
</gene>
<dbReference type="GO" id="GO:0005829">
    <property type="term" value="C:cytosol"/>
    <property type="evidence" value="ECO:0007669"/>
    <property type="project" value="TreeGrafter"/>
</dbReference>
<dbReference type="PANTHER" id="PTHR10000:SF8">
    <property type="entry name" value="HAD SUPERFAMILY HYDROLASE-LIKE, TYPE 3"/>
    <property type="match status" value="1"/>
</dbReference>
<dbReference type="CDD" id="cd07516">
    <property type="entry name" value="HAD_Pase"/>
    <property type="match status" value="1"/>
</dbReference>
<dbReference type="GO" id="GO:0000287">
    <property type="term" value="F:magnesium ion binding"/>
    <property type="evidence" value="ECO:0007669"/>
    <property type="project" value="TreeGrafter"/>
</dbReference>
<dbReference type="EMBL" id="JENJ01000018">
    <property type="protein sequence ID" value="KGM96767.1"/>
    <property type="molecule type" value="Genomic_DNA"/>
</dbReference>
<dbReference type="RefSeq" id="WP_039254356.1">
    <property type="nucleotide sequence ID" value="NZ_JENJ01000018.1"/>
</dbReference>
<dbReference type="SFLD" id="SFLDG01140">
    <property type="entry name" value="C2.B:_Phosphomannomutase_and_P"/>
    <property type="match status" value="1"/>
</dbReference>
<reference evidence="1 2" key="1">
    <citation type="submission" date="2014-01" db="EMBL/GenBank/DDBJ databases">
        <title>Plasmidome dynamics in the species complex Clostridium novyi sensu lato converts strains of independent lineages into distinctly different pathogens.</title>
        <authorList>
            <person name="Skarin H."/>
            <person name="Segerman B."/>
        </authorList>
    </citation>
    <scope>NUCLEOTIDE SEQUENCE [LARGE SCALE GENOMIC DNA]</scope>
    <source>
        <strain evidence="1 2">4552</strain>
    </source>
</reference>
<dbReference type="PANTHER" id="PTHR10000">
    <property type="entry name" value="PHOSPHOSERINE PHOSPHATASE"/>
    <property type="match status" value="1"/>
</dbReference>
<dbReference type="PROSITE" id="PS01228">
    <property type="entry name" value="COF_1"/>
    <property type="match status" value="1"/>
</dbReference>
<dbReference type="NCBIfam" id="TIGR00099">
    <property type="entry name" value="Cof-subfamily"/>
    <property type="match status" value="1"/>
</dbReference>
<dbReference type="SFLD" id="SFLDG01144">
    <property type="entry name" value="C2.B.4:_PGP_Like"/>
    <property type="match status" value="1"/>
</dbReference>
<evidence type="ECO:0000313" key="2">
    <source>
        <dbReference type="Proteomes" id="UP000030012"/>
    </source>
</evidence>
<dbReference type="InterPro" id="IPR036412">
    <property type="entry name" value="HAD-like_sf"/>
</dbReference>
<dbReference type="OrthoDB" id="9781413at2"/>
<dbReference type="InterPro" id="IPR000150">
    <property type="entry name" value="Cof"/>
</dbReference>
<dbReference type="Proteomes" id="UP000030012">
    <property type="component" value="Unassembled WGS sequence"/>
</dbReference>
<dbReference type="InterPro" id="IPR023214">
    <property type="entry name" value="HAD_sf"/>
</dbReference>
<sequence length="269" mass="30452">MYKLIAIDMDGTLLNSEKKVSKENIEAINEAMKRGIRVAICTGRPYSGIEPYAKEIGLCKDDEYIISQNGSYVSNGSDTKTISAKYLKEQEVNEILSYLQDKNVGIVLVTDKDYLAYNCEVNEEMNHDAALVFKEIKKFDVNKNNIEDLKLLKIMIMDKADKIDELIKNMDKNITSNFYVVRSMPYLIEIMAKNIDKGYGLSKLAKHLNIKDEEIMVIGDELNDIGMFRVAGMGVAMANANEEIKKLADFITLSNDENGVSYAINYFMK</sequence>
<accession>A0A0A0I7E7</accession>
<dbReference type="NCBIfam" id="TIGR01484">
    <property type="entry name" value="HAD-SF-IIB"/>
    <property type="match status" value="1"/>
</dbReference>
<dbReference type="AlphaFoldDB" id="A0A0A0I7E7"/>
<proteinExistence type="predicted"/>
<organism evidence="1 2">
    <name type="scientific">Clostridium novyi A str. 4552</name>
    <dbReference type="NCBI Taxonomy" id="1444289"/>
    <lineage>
        <taxon>Bacteria</taxon>
        <taxon>Bacillati</taxon>
        <taxon>Bacillota</taxon>
        <taxon>Clostridia</taxon>
        <taxon>Eubacteriales</taxon>
        <taxon>Clostridiaceae</taxon>
        <taxon>Clostridium</taxon>
    </lineage>
</organism>
<dbReference type="InterPro" id="IPR006379">
    <property type="entry name" value="HAD-SF_hydro_IIB"/>
</dbReference>